<dbReference type="Pfam" id="PF01636">
    <property type="entry name" value="APH"/>
    <property type="match status" value="1"/>
</dbReference>
<dbReference type="EMBL" id="JH795867">
    <property type="protein sequence ID" value="EJU00223.1"/>
    <property type="molecule type" value="Genomic_DNA"/>
</dbReference>
<feature type="domain" description="Aminoglycoside phosphotransferase" evidence="1">
    <location>
        <begin position="81"/>
        <end position="194"/>
    </location>
</feature>
<dbReference type="SUPFAM" id="SSF56112">
    <property type="entry name" value="Protein kinase-like (PK-like)"/>
    <property type="match status" value="1"/>
</dbReference>
<dbReference type="GeneID" id="63688210"/>
<dbReference type="InterPro" id="IPR002575">
    <property type="entry name" value="Aminoglycoside_PTrfase"/>
</dbReference>
<dbReference type="PANTHER" id="PTHR21310:SF15">
    <property type="entry name" value="AMINOGLYCOSIDE PHOSPHOTRANSFERASE DOMAIN-CONTAINING PROTEIN"/>
    <property type="match status" value="1"/>
</dbReference>
<dbReference type="OrthoDB" id="10003767at2759"/>
<keyword evidence="3" id="KW-1185">Reference proteome</keyword>
<dbReference type="AlphaFoldDB" id="M5G8Y0"/>
<dbReference type="InterPro" id="IPR011009">
    <property type="entry name" value="Kinase-like_dom_sf"/>
</dbReference>
<dbReference type="RefSeq" id="XP_040627120.1">
    <property type="nucleotide sequence ID" value="XM_040773148.1"/>
</dbReference>
<accession>M5G8Y0</accession>
<name>M5G8Y0_DACPD</name>
<protein>
    <recommendedName>
        <fullName evidence="1">Aminoglycoside phosphotransferase domain-containing protein</fullName>
    </recommendedName>
</protein>
<dbReference type="PANTHER" id="PTHR21310">
    <property type="entry name" value="AMINOGLYCOSIDE PHOSPHOTRANSFERASE-RELATED-RELATED"/>
    <property type="match status" value="1"/>
</dbReference>
<dbReference type="STRING" id="1858805.M5G8Y0"/>
<dbReference type="Proteomes" id="UP000030653">
    <property type="component" value="Unassembled WGS sequence"/>
</dbReference>
<gene>
    <name evidence="2" type="ORF">DACRYDRAFT_23195</name>
</gene>
<reference evidence="2 3" key="1">
    <citation type="journal article" date="2012" name="Science">
        <title>The Paleozoic origin of enzymatic lignin decomposition reconstructed from 31 fungal genomes.</title>
        <authorList>
            <person name="Floudas D."/>
            <person name="Binder M."/>
            <person name="Riley R."/>
            <person name="Barry K."/>
            <person name="Blanchette R.A."/>
            <person name="Henrissat B."/>
            <person name="Martinez A.T."/>
            <person name="Otillar R."/>
            <person name="Spatafora J.W."/>
            <person name="Yadav J.S."/>
            <person name="Aerts A."/>
            <person name="Benoit I."/>
            <person name="Boyd A."/>
            <person name="Carlson A."/>
            <person name="Copeland A."/>
            <person name="Coutinho P.M."/>
            <person name="de Vries R.P."/>
            <person name="Ferreira P."/>
            <person name="Findley K."/>
            <person name="Foster B."/>
            <person name="Gaskell J."/>
            <person name="Glotzer D."/>
            <person name="Gorecki P."/>
            <person name="Heitman J."/>
            <person name="Hesse C."/>
            <person name="Hori C."/>
            <person name="Igarashi K."/>
            <person name="Jurgens J.A."/>
            <person name="Kallen N."/>
            <person name="Kersten P."/>
            <person name="Kohler A."/>
            <person name="Kuees U."/>
            <person name="Kumar T.K.A."/>
            <person name="Kuo A."/>
            <person name="LaButti K."/>
            <person name="Larrondo L.F."/>
            <person name="Lindquist E."/>
            <person name="Ling A."/>
            <person name="Lombard V."/>
            <person name="Lucas S."/>
            <person name="Lundell T."/>
            <person name="Martin R."/>
            <person name="McLaughlin D.J."/>
            <person name="Morgenstern I."/>
            <person name="Morin E."/>
            <person name="Murat C."/>
            <person name="Nagy L.G."/>
            <person name="Nolan M."/>
            <person name="Ohm R.A."/>
            <person name="Patyshakuliyeva A."/>
            <person name="Rokas A."/>
            <person name="Ruiz-Duenas F.J."/>
            <person name="Sabat G."/>
            <person name="Salamov A."/>
            <person name="Samejima M."/>
            <person name="Schmutz J."/>
            <person name="Slot J.C."/>
            <person name="St John F."/>
            <person name="Stenlid J."/>
            <person name="Sun H."/>
            <person name="Sun S."/>
            <person name="Syed K."/>
            <person name="Tsang A."/>
            <person name="Wiebenga A."/>
            <person name="Young D."/>
            <person name="Pisabarro A."/>
            <person name="Eastwood D.C."/>
            <person name="Martin F."/>
            <person name="Cullen D."/>
            <person name="Grigoriev I.V."/>
            <person name="Hibbett D.S."/>
        </authorList>
    </citation>
    <scope>NUCLEOTIDE SEQUENCE [LARGE SCALE GENOMIC DNA]</scope>
    <source>
        <strain evidence="2 3">DJM-731 SS1</strain>
    </source>
</reference>
<evidence type="ECO:0000313" key="3">
    <source>
        <dbReference type="Proteomes" id="UP000030653"/>
    </source>
</evidence>
<evidence type="ECO:0000313" key="2">
    <source>
        <dbReference type="EMBL" id="EJU00223.1"/>
    </source>
</evidence>
<organism evidence="2 3">
    <name type="scientific">Dacryopinax primogenitus (strain DJM 731)</name>
    <name type="common">Brown rot fungus</name>
    <dbReference type="NCBI Taxonomy" id="1858805"/>
    <lineage>
        <taxon>Eukaryota</taxon>
        <taxon>Fungi</taxon>
        <taxon>Dikarya</taxon>
        <taxon>Basidiomycota</taxon>
        <taxon>Agaricomycotina</taxon>
        <taxon>Dacrymycetes</taxon>
        <taxon>Dacrymycetales</taxon>
        <taxon>Dacrymycetaceae</taxon>
        <taxon>Dacryopinax</taxon>
    </lineage>
</organism>
<sequence length="256" mass="30142">MFSLWPTFSRWPRLSLWLIWTTAETMLASLLKQVKSILYWDDRPVILDDDDVNIWPPNIRPRNIKRALNRRMHGRGRCVDVRYLSHGASHVVLLAKTSYKEEYVVRVTGSVYEHFQWAHPFWQTYKETSEVASMVALRRLTKIPVPRVYLFDEDRDNAVGGVWTLQDYMEGERLYEFLPELSGEALEQVRAQLANWMLQVFHLEFSQIGSLHFTRSLNEIRDVSDDDLEIRVGRLVTLRGLRMENDYRVGPPKDMG</sequence>
<dbReference type="InterPro" id="IPR051678">
    <property type="entry name" value="AGP_Transferase"/>
</dbReference>
<proteinExistence type="predicted"/>
<evidence type="ECO:0000259" key="1">
    <source>
        <dbReference type="Pfam" id="PF01636"/>
    </source>
</evidence>
<dbReference type="Gene3D" id="3.30.200.20">
    <property type="entry name" value="Phosphorylase Kinase, domain 1"/>
    <property type="match status" value="1"/>
</dbReference>
<dbReference type="HOGENOM" id="CLU_1085952_0_0_1"/>